<feature type="transmembrane region" description="Helical" evidence="10">
    <location>
        <begin position="82"/>
        <end position="102"/>
    </location>
</feature>
<evidence type="ECO:0000256" key="10">
    <source>
        <dbReference type="SAM" id="Phobius"/>
    </source>
</evidence>
<dbReference type="PANTHER" id="PTHR24421">
    <property type="entry name" value="NITRATE/NITRITE SENSOR PROTEIN NARX-RELATED"/>
    <property type="match status" value="1"/>
</dbReference>
<feature type="domain" description="Signal transduction histidine kinase subgroup 3 dimerisation and phosphoacceptor" evidence="11">
    <location>
        <begin position="235"/>
        <end position="300"/>
    </location>
</feature>
<evidence type="ECO:0000256" key="3">
    <source>
        <dbReference type="ARBA" id="ARBA00022553"/>
    </source>
</evidence>
<keyword evidence="10" id="KW-0812">Transmembrane</keyword>
<dbReference type="InterPro" id="IPR036890">
    <property type="entry name" value="HATPase_C_sf"/>
</dbReference>
<feature type="region of interest" description="Disordered" evidence="9">
    <location>
        <begin position="1"/>
        <end position="20"/>
    </location>
</feature>
<name>A0ABU2T411_9ACTN</name>
<dbReference type="Gene3D" id="3.30.565.10">
    <property type="entry name" value="Histidine kinase-like ATPase, C-terminal domain"/>
    <property type="match status" value="1"/>
</dbReference>
<evidence type="ECO:0000256" key="1">
    <source>
        <dbReference type="ARBA" id="ARBA00000085"/>
    </source>
</evidence>
<organism evidence="12 13">
    <name type="scientific">Streptomyces mooreae</name>
    <dbReference type="NCBI Taxonomy" id="3075523"/>
    <lineage>
        <taxon>Bacteria</taxon>
        <taxon>Bacillati</taxon>
        <taxon>Actinomycetota</taxon>
        <taxon>Actinomycetes</taxon>
        <taxon>Kitasatosporales</taxon>
        <taxon>Streptomycetaceae</taxon>
        <taxon>Streptomyces</taxon>
    </lineage>
</organism>
<protein>
    <recommendedName>
        <fullName evidence="2">histidine kinase</fullName>
        <ecNumber evidence="2">2.7.13.3</ecNumber>
    </recommendedName>
</protein>
<dbReference type="Proteomes" id="UP001180551">
    <property type="component" value="Unassembled WGS sequence"/>
</dbReference>
<sequence length="445" mass="48368">MTSDPDSARPPSSGRAHGVQQWWASTVRPLRGELLDFSPRPLPTLHRARNRALRQLPLVLAGLFTLYLVVPGADVVAERLQMPWPVPVLLACLQAASVPLSLARPVAAWWLSLVAMVPFPLLLVALGTPPARDTPWPWTEPGFLAHLAVTLIVAWRVSARLFVTQWLLTLLVGGALAVVLRPGGAGQGLYAFGILSGVGLLLLAAVRGRREAQRQLRRQEKLTEIERFRRTLLEERARIARELHDVVAHHMSVVAVQAEAAPYLVADPPEAMRESFVSIRRNALAALTELRHVLGMMRSDDPGARAEDGKYVPQPTLDDLGDLVGNVRAAGLTVETDIAGTPRALPPHVELSAFRITQEALSNVLRHAPGAQVRVELTYGEAELGVQVTNSPVAAAVRRQSGNGHGVLGMRERASMLGGTLQVGRMRDGWFEVRAVLPTGRSEDS</sequence>
<keyword evidence="6 12" id="KW-0418">Kinase</keyword>
<proteinExistence type="predicted"/>
<dbReference type="RefSeq" id="WP_311623258.1">
    <property type="nucleotide sequence ID" value="NZ_JAVRFE010000009.1"/>
</dbReference>
<evidence type="ECO:0000313" key="13">
    <source>
        <dbReference type="Proteomes" id="UP001180551"/>
    </source>
</evidence>
<feature type="transmembrane region" description="Helical" evidence="10">
    <location>
        <begin position="189"/>
        <end position="208"/>
    </location>
</feature>
<evidence type="ECO:0000259" key="11">
    <source>
        <dbReference type="Pfam" id="PF07730"/>
    </source>
</evidence>
<keyword evidence="7" id="KW-0067">ATP-binding</keyword>
<evidence type="ECO:0000313" key="12">
    <source>
        <dbReference type="EMBL" id="MDT0455967.1"/>
    </source>
</evidence>
<evidence type="ECO:0000256" key="6">
    <source>
        <dbReference type="ARBA" id="ARBA00022777"/>
    </source>
</evidence>
<comment type="catalytic activity">
    <reaction evidence="1">
        <text>ATP + protein L-histidine = ADP + protein N-phospho-L-histidine.</text>
        <dbReference type="EC" id="2.7.13.3"/>
    </reaction>
</comment>
<dbReference type="GO" id="GO:0016301">
    <property type="term" value="F:kinase activity"/>
    <property type="evidence" value="ECO:0007669"/>
    <property type="project" value="UniProtKB-KW"/>
</dbReference>
<dbReference type="Gene3D" id="1.20.5.1930">
    <property type="match status" value="1"/>
</dbReference>
<reference evidence="12" key="1">
    <citation type="submission" date="2024-05" db="EMBL/GenBank/DDBJ databases">
        <title>30 novel species of actinomycetes from the DSMZ collection.</title>
        <authorList>
            <person name="Nouioui I."/>
        </authorList>
    </citation>
    <scope>NUCLEOTIDE SEQUENCE</scope>
    <source>
        <strain evidence="12">DSM 41527</strain>
    </source>
</reference>
<feature type="transmembrane region" description="Helical" evidence="10">
    <location>
        <begin position="109"/>
        <end position="131"/>
    </location>
</feature>
<keyword evidence="13" id="KW-1185">Reference proteome</keyword>
<keyword evidence="10" id="KW-1133">Transmembrane helix</keyword>
<gene>
    <name evidence="12" type="ORF">RM550_09470</name>
</gene>
<feature type="transmembrane region" description="Helical" evidence="10">
    <location>
        <begin position="143"/>
        <end position="159"/>
    </location>
</feature>
<evidence type="ECO:0000256" key="8">
    <source>
        <dbReference type="ARBA" id="ARBA00023012"/>
    </source>
</evidence>
<evidence type="ECO:0000256" key="4">
    <source>
        <dbReference type="ARBA" id="ARBA00022679"/>
    </source>
</evidence>
<dbReference type="InterPro" id="IPR050482">
    <property type="entry name" value="Sensor_HK_TwoCompSys"/>
</dbReference>
<evidence type="ECO:0000256" key="7">
    <source>
        <dbReference type="ARBA" id="ARBA00022840"/>
    </source>
</evidence>
<comment type="caution">
    <text evidence="12">The sequence shown here is derived from an EMBL/GenBank/DDBJ whole genome shotgun (WGS) entry which is preliminary data.</text>
</comment>
<keyword evidence="8" id="KW-0902">Two-component regulatory system</keyword>
<evidence type="ECO:0000256" key="5">
    <source>
        <dbReference type="ARBA" id="ARBA00022741"/>
    </source>
</evidence>
<feature type="transmembrane region" description="Helical" evidence="10">
    <location>
        <begin position="166"/>
        <end position="183"/>
    </location>
</feature>
<dbReference type="EMBL" id="JAVRFE010000009">
    <property type="protein sequence ID" value="MDT0455967.1"/>
    <property type="molecule type" value="Genomic_DNA"/>
</dbReference>
<keyword evidence="4" id="KW-0808">Transferase</keyword>
<dbReference type="Pfam" id="PF07730">
    <property type="entry name" value="HisKA_3"/>
    <property type="match status" value="1"/>
</dbReference>
<dbReference type="PANTHER" id="PTHR24421:SF10">
    <property type="entry name" value="NITRATE_NITRITE SENSOR PROTEIN NARQ"/>
    <property type="match status" value="1"/>
</dbReference>
<dbReference type="SUPFAM" id="SSF55874">
    <property type="entry name" value="ATPase domain of HSP90 chaperone/DNA topoisomerase II/histidine kinase"/>
    <property type="match status" value="1"/>
</dbReference>
<keyword evidence="10" id="KW-0472">Membrane</keyword>
<evidence type="ECO:0000256" key="2">
    <source>
        <dbReference type="ARBA" id="ARBA00012438"/>
    </source>
</evidence>
<dbReference type="InterPro" id="IPR011712">
    <property type="entry name" value="Sig_transdc_His_kin_sub3_dim/P"/>
</dbReference>
<evidence type="ECO:0000256" key="9">
    <source>
        <dbReference type="SAM" id="MobiDB-lite"/>
    </source>
</evidence>
<dbReference type="CDD" id="cd16917">
    <property type="entry name" value="HATPase_UhpB-NarQ-NarX-like"/>
    <property type="match status" value="1"/>
</dbReference>
<dbReference type="EC" id="2.7.13.3" evidence="2"/>
<keyword evidence="3" id="KW-0597">Phosphoprotein</keyword>
<keyword evidence="5" id="KW-0547">Nucleotide-binding</keyword>
<accession>A0ABU2T411</accession>
<feature type="transmembrane region" description="Helical" evidence="10">
    <location>
        <begin position="52"/>
        <end position="70"/>
    </location>
</feature>